<reference evidence="6" key="1">
    <citation type="journal article" date="2019" name="Int. J. Syst. Evol. Microbiol.">
        <title>The Global Catalogue of Microorganisms (GCM) 10K type strain sequencing project: providing services to taxonomists for standard genome sequencing and annotation.</title>
        <authorList>
            <consortium name="The Broad Institute Genomics Platform"/>
            <consortium name="The Broad Institute Genome Sequencing Center for Infectious Disease"/>
            <person name="Wu L."/>
            <person name="Ma J."/>
        </authorList>
    </citation>
    <scope>NUCLEOTIDE SEQUENCE [LARGE SCALE GENOMIC DNA]</scope>
    <source>
        <strain evidence="6">CGMCC 1.12664</strain>
    </source>
</reference>
<dbReference type="InterPro" id="IPR011008">
    <property type="entry name" value="Dimeric_a/b-barrel"/>
</dbReference>
<dbReference type="InterPro" id="IPR011991">
    <property type="entry name" value="ArsR-like_HTH"/>
</dbReference>
<dbReference type="GO" id="GO:0043200">
    <property type="term" value="P:response to amino acid"/>
    <property type="evidence" value="ECO:0007669"/>
    <property type="project" value="TreeGrafter"/>
</dbReference>
<dbReference type="GO" id="GO:0043565">
    <property type="term" value="F:sequence-specific DNA binding"/>
    <property type="evidence" value="ECO:0007669"/>
    <property type="project" value="InterPro"/>
</dbReference>
<dbReference type="SUPFAM" id="SSF54909">
    <property type="entry name" value="Dimeric alpha+beta barrel"/>
    <property type="match status" value="1"/>
</dbReference>
<protein>
    <submittedName>
        <fullName evidence="5">AsnC family transcriptional regulator</fullName>
    </submittedName>
</protein>
<keyword evidence="6" id="KW-1185">Reference proteome</keyword>
<dbReference type="PRINTS" id="PR00033">
    <property type="entry name" value="HTHASNC"/>
</dbReference>
<dbReference type="GO" id="GO:0005829">
    <property type="term" value="C:cytosol"/>
    <property type="evidence" value="ECO:0007669"/>
    <property type="project" value="TreeGrafter"/>
</dbReference>
<evidence type="ECO:0000259" key="4">
    <source>
        <dbReference type="PROSITE" id="PS50956"/>
    </source>
</evidence>
<dbReference type="AlphaFoldDB" id="A0A917A9V4"/>
<dbReference type="SUPFAM" id="SSF46785">
    <property type="entry name" value="Winged helix' DNA-binding domain"/>
    <property type="match status" value="1"/>
</dbReference>
<accession>A0A917A9V4</accession>
<dbReference type="Gene3D" id="3.30.70.920">
    <property type="match status" value="1"/>
</dbReference>
<dbReference type="InterPro" id="IPR036390">
    <property type="entry name" value="WH_DNA-bd_sf"/>
</dbReference>
<dbReference type="PROSITE" id="PS50956">
    <property type="entry name" value="HTH_ASNC_2"/>
    <property type="match status" value="1"/>
</dbReference>
<dbReference type="SMART" id="SM00344">
    <property type="entry name" value="HTH_ASNC"/>
    <property type="match status" value="1"/>
</dbReference>
<dbReference type="GO" id="GO:0006355">
    <property type="term" value="P:regulation of DNA-templated transcription"/>
    <property type="evidence" value="ECO:0007669"/>
    <property type="project" value="UniProtKB-ARBA"/>
</dbReference>
<keyword evidence="3" id="KW-0804">Transcription</keyword>
<dbReference type="Pfam" id="PF13412">
    <property type="entry name" value="HTH_24"/>
    <property type="match status" value="1"/>
</dbReference>
<dbReference type="EMBL" id="BMFJ01000001">
    <property type="protein sequence ID" value="GGE37882.1"/>
    <property type="molecule type" value="Genomic_DNA"/>
</dbReference>
<keyword evidence="1" id="KW-0805">Transcription regulation</keyword>
<dbReference type="InterPro" id="IPR019887">
    <property type="entry name" value="Tscrpt_reg_AsnC/Lrp_C"/>
</dbReference>
<evidence type="ECO:0000256" key="3">
    <source>
        <dbReference type="ARBA" id="ARBA00023163"/>
    </source>
</evidence>
<evidence type="ECO:0000256" key="1">
    <source>
        <dbReference type="ARBA" id="ARBA00023015"/>
    </source>
</evidence>
<feature type="domain" description="HTH asnC-type" evidence="4">
    <location>
        <begin position="3"/>
        <end position="64"/>
    </location>
</feature>
<proteinExistence type="predicted"/>
<dbReference type="InterPro" id="IPR019888">
    <property type="entry name" value="Tscrpt_reg_AsnC-like"/>
</dbReference>
<dbReference type="PANTHER" id="PTHR30154:SF17">
    <property type="entry name" value="DNA-BINDING TRANSCRIPTIONAL ACTIVATOR DECR"/>
    <property type="match status" value="1"/>
</dbReference>
<dbReference type="Proteomes" id="UP000612855">
    <property type="component" value="Unassembled WGS sequence"/>
</dbReference>
<keyword evidence="2" id="KW-0238">DNA-binding</keyword>
<evidence type="ECO:0000313" key="6">
    <source>
        <dbReference type="Proteomes" id="UP000612855"/>
    </source>
</evidence>
<organism evidence="5 6">
    <name type="scientific">Primorskyibacter flagellatus</name>
    <dbReference type="NCBI Taxonomy" id="1387277"/>
    <lineage>
        <taxon>Bacteria</taxon>
        <taxon>Pseudomonadati</taxon>
        <taxon>Pseudomonadota</taxon>
        <taxon>Alphaproteobacteria</taxon>
        <taxon>Rhodobacterales</taxon>
        <taxon>Roseobacteraceae</taxon>
        <taxon>Primorskyibacter</taxon>
    </lineage>
</organism>
<dbReference type="InterPro" id="IPR000485">
    <property type="entry name" value="AsnC-type_HTH_dom"/>
</dbReference>
<dbReference type="RefSeq" id="WP_229737571.1">
    <property type="nucleotide sequence ID" value="NZ_BMFJ01000001.1"/>
</dbReference>
<dbReference type="Gene3D" id="1.10.10.10">
    <property type="entry name" value="Winged helix-like DNA-binding domain superfamily/Winged helix DNA-binding domain"/>
    <property type="match status" value="1"/>
</dbReference>
<sequence>MELDRIDRKIIACLMADATLPLVRLAEEVGLSQTPCWKRVRRLTETGIIRARVALVDPERIGLGLTVFVGIVATEQTAEWLAKFEQVVAELPEIMEAYQLAGRDDYVIRIVARDMADYDRIRDLIVSALPVREFSPSFAMKRLKCATTLPIDTRVA</sequence>
<dbReference type="Pfam" id="PF01037">
    <property type="entry name" value="AsnC_trans_reg"/>
    <property type="match status" value="1"/>
</dbReference>
<dbReference type="InterPro" id="IPR036388">
    <property type="entry name" value="WH-like_DNA-bd_sf"/>
</dbReference>
<gene>
    <name evidence="5" type="ORF">GCM10011360_27110</name>
</gene>
<name>A0A917A9V4_9RHOB</name>
<comment type="caution">
    <text evidence="5">The sequence shown here is derived from an EMBL/GenBank/DDBJ whole genome shotgun (WGS) entry which is preliminary data.</text>
</comment>
<dbReference type="PANTHER" id="PTHR30154">
    <property type="entry name" value="LEUCINE-RESPONSIVE REGULATORY PROTEIN"/>
    <property type="match status" value="1"/>
</dbReference>
<evidence type="ECO:0000313" key="5">
    <source>
        <dbReference type="EMBL" id="GGE37882.1"/>
    </source>
</evidence>
<dbReference type="CDD" id="cd00090">
    <property type="entry name" value="HTH_ARSR"/>
    <property type="match status" value="1"/>
</dbReference>
<evidence type="ECO:0000256" key="2">
    <source>
        <dbReference type="ARBA" id="ARBA00023125"/>
    </source>
</evidence>